<name>A0AAV1I7P0_9CHLO</name>
<dbReference type="EMBL" id="CAUYUE010000008">
    <property type="protein sequence ID" value="CAK0783047.1"/>
    <property type="molecule type" value="Genomic_DNA"/>
</dbReference>
<dbReference type="AlphaFoldDB" id="A0AAV1I7P0"/>
<proteinExistence type="predicted"/>
<gene>
    <name evidence="1" type="ORF">CVIRNUC_006242</name>
</gene>
<reference evidence="1 2" key="1">
    <citation type="submission" date="2023-10" db="EMBL/GenBank/DDBJ databases">
        <authorList>
            <person name="Maclean D."/>
            <person name="Macfadyen A."/>
        </authorList>
    </citation>
    <scope>NUCLEOTIDE SEQUENCE [LARGE SCALE GENOMIC DNA]</scope>
</reference>
<keyword evidence="2" id="KW-1185">Reference proteome</keyword>
<evidence type="ECO:0000313" key="2">
    <source>
        <dbReference type="Proteomes" id="UP001314263"/>
    </source>
</evidence>
<evidence type="ECO:0000313" key="1">
    <source>
        <dbReference type="EMBL" id="CAK0783047.1"/>
    </source>
</evidence>
<sequence>MYDQPGLISQRLLKPLVPVIHLQKKSCPFHTPNATGSAVSQKEEYQRMGLPESVAESLSRSRAPRAALARDFALAFLRQEKELLLRSAQLDAISREIQSLTMRHLAARDKLSIRGIFEYVEETVMLPFWSTNGDSVVPLRQHKWQHVLQERPCLAESIRSATGWRAEWIPNRVDYMYMLLCEHEHPEVLDGFDPVMYEDRLVIMEGSPLSREHIRAVECICKSFHIAYSLRYRRALPTHQQDCQKMSN</sequence>
<accession>A0AAV1I7P0</accession>
<organism evidence="1 2">
    <name type="scientific">Coccomyxa viridis</name>
    <dbReference type="NCBI Taxonomy" id="1274662"/>
    <lineage>
        <taxon>Eukaryota</taxon>
        <taxon>Viridiplantae</taxon>
        <taxon>Chlorophyta</taxon>
        <taxon>core chlorophytes</taxon>
        <taxon>Trebouxiophyceae</taxon>
        <taxon>Trebouxiophyceae incertae sedis</taxon>
        <taxon>Coccomyxaceae</taxon>
        <taxon>Coccomyxa</taxon>
    </lineage>
</organism>
<protein>
    <submittedName>
        <fullName evidence="1">Uncharacterized protein</fullName>
    </submittedName>
</protein>
<dbReference type="Proteomes" id="UP001314263">
    <property type="component" value="Unassembled WGS sequence"/>
</dbReference>
<comment type="caution">
    <text evidence="1">The sequence shown here is derived from an EMBL/GenBank/DDBJ whole genome shotgun (WGS) entry which is preliminary data.</text>
</comment>